<reference evidence="9 10" key="1">
    <citation type="submission" date="2016-11" db="EMBL/GenBank/DDBJ databases">
        <authorList>
            <person name="Jaros S."/>
            <person name="Januszkiewicz K."/>
            <person name="Wedrychowicz H."/>
        </authorList>
    </citation>
    <scope>NUCLEOTIDE SEQUENCE [LARGE SCALE GENOMIC DNA]</scope>
    <source>
        <strain evidence="9 10">DSM 26910</strain>
    </source>
</reference>
<dbReference type="Proteomes" id="UP000184164">
    <property type="component" value="Unassembled WGS sequence"/>
</dbReference>
<comment type="similarity">
    <text evidence="2">Belongs to the SusD family.</text>
</comment>
<evidence type="ECO:0000259" key="7">
    <source>
        <dbReference type="Pfam" id="PF07980"/>
    </source>
</evidence>
<evidence type="ECO:0000256" key="5">
    <source>
        <dbReference type="ARBA" id="ARBA00023237"/>
    </source>
</evidence>
<dbReference type="Pfam" id="PF07980">
    <property type="entry name" value="SusD_RagB"/>
    <property type="match status" value="1"/>
</dbReference>
<dbReference type="Pfam" id="PF14322">
    <property type="entry name" value="SusD-like_3"/>
    <property type="match status" value="1"/>
</dbReference>
<dbReference type="InterPro" id="IPR033985">
    <property type="entry name" value="SusD-like_N"/>
</dbReference>
<dbReference type="InterPro" id="IPR011990">
    <property type="entry name" value="TPR-like_helical_dom_sf"/>
</dbReference>
<gene>
    <name evidence="9" type="ORF">SAMN05444274_101640</name>
</gene>
<keyword evidence="10" id="KW-1185">Reference proteome</keyword>
<dbReference type="PROSITE" id="PS51257">
    <property type="entry name" value="PROKAR_LIPOPROTEIN"/>
    <property type="match status" value="1"/>
</dbReference>
<dbReference type="Gene3D" id="1.25.40.390">
    <property type="match status" value="1"/>
</dbReference>
<name>A0A1M4UCF6_9BACT</name>
<evidence type="ECO:0000256" key="6">
    <source>
        <dbReference type="SAM" id="SignalP"/>
    </source>
</evidence>
<dbReference type="EMBL" id="FQUM01000001">
    <property type="protein sequence ID" value="SHE54336.1"/>
    <property type="molecule type" value="Genomic_DNA"/>
</dbReference>
<feature type="chain" id="PRO_5012702613" evidence="6">
    <location>
        <begin position="23"/>
        <end position="552"/>
    </location>
</feature>
<comment type="subcellular location">
    <subcellularLocation>
        <location evidence="1">Cell outer membrane</location>
    </subcellularLocation>
</comment>
<evidence type="ECO:0000256" key="4">
    <source>
        <dbReference type="ARBA" id="ARBA00023136"/>
    </source>
</evidence>
<evidence type="ECO:0000256" key="2">
    <source>
        <dbReference type="ARBA" id="ARBA00006275"/>
    </source>
</evidence>
<dbReference type="InterPro" id="IPR012944">
    <property type="entry name" value="SusD_RagB_dom"/>
</dbReference>
<dbReference type="RefSeq" id="WP_083570545.1">
    <property type="nucleotide sequence ID" value="NZ_FQUM01000001.1"/>
</dbReference>
<dbReference type="CDD" id="cd08977">
    <property type="entry name" value="SusD"/>
    <property type="match status" value="1"/>
</dbReference>
<dbReference type="SUPFAM" id="SSF48452">
    <property type="entry name" value="TPR-like"/>
    <property type="match status" value="1"/>
</dbReference>
<keyword evidence="5" id="KW-0998">Cell outer membrane</keyword>
<evidence type="ECO:0000313" key="9">
    <source>
        <dbReference type="EMBL" id="SHE54336.1"/>
    </source>
</evidence>
<feature type="signal peptide" evidence="6">
    <location>
        <begin position="1"/>
        <end position="22"/>
    </location>
</feature>
<sequence>MKNIKFCIVLLITLLGFSCSLEETIYDLATPESAIKSVSDVDNAIIGAYASINAIDFFGRSAMWVTHSSADDLSSTAGNEPGVLARRITLNSSHYHYIHLWWEIYEGISNSNGVLDYVEQLDLPESFENKAVSEAKFLRGFFYFNLVNLYGGVPLILKSVDASQEFNVSRNSVDEVYTQIFLDLEDAIAYLPSRSAQPSGEKGRATKQSAQAYMVKACLHYANYLDLNGRSSESGQYYQKAIQYADEILNSGEYQLVSDYATLWDVNQETVSAREILFAVINTRDAANPGNQGEGGFMVQFFNPNTITGVSGRPDGGGTSHYKVQPWFIDRYLQGEYVGDYRVEKTFRFSWTNWRTGKNRTTWPNTPTEEWESQPYIKKYVDAGGLATFSNENDFYLIRLSDIYLMKAEAENELNGPTAAAYTAFNKVRERARLADGTSRATPADLTPGLSKEDFRMKIFDERGLEFIGEYSRYFDLRRMRYKDNTRTMLEYQFDEYLPGLPQGLPKWVDGAWTTGLTEATNIAPYNIKYELIPIPSTEIAINPNLVQNPGW</sequence>
<proteinExistence type="inferred from homology"/>
<evidence type="ECO:0000256" key="3">
    <source>
        <dbReference type="ARBA" id="ARBA00022729"/>
    </source>
</evidence>
<evidence type="ECO:0000256" key="1">
    <source>
        <dbReference type="ARBA" id="ARBA00004442"/>
    </source>
</evidence>
<evidence type="ECO:0000313" key="10">
    <source>
        <dbReference type="Proteomes" id="UP000184164"/>
    </source>
</evidence>
<organism evidence="9 10">
    <name type="scientific">Mariniphaga anaerophila</name>
    <dbReference type="NCBI Taxonomy" id="1484053"/>
    <lineage>
        <taxon>Bacteria</taxon>
        <taxon>Pseudomonadati</taxon>
        <taxon>Bacteroidota</taxon>
        <taxon>Bacteroidia</taxon>
        <taxon>Marinilabiliales</taxon>
        <taxon>Prolixibacteraceae</taxon>
        <taxon>Mariniphaga</taxon>
    </lineage>
</organism>
<protein>
    <submittedName>
        <fullName evidence="9">Starch-binding associating with outer membrane</fullName>
    </submittedName>
</protein>
<feature type="domain" description="SusD-like N-terminal" evidence="8">
    <location>
        <begin position="35"/>
        <end position="216"/>
    </location>
</feature>
<keyword evidence="3 6" id="KW-0732">Signal</keyword>
<feature type="domain" description="RagB/SusD" evidence="7">
    <location>
        <begin position="276"/>
        <end position="552"/>
    </location>
</feature>
<keyword evidence="4" id="KW-0472">Membrane</keyword>
<dbReference type="AlphaFoldDB" id="A0A1M4UCF6"/>
<evidence type="ECO:0000259" key="8">
    <source>
        <dbReference type="Pfam" id="PF14322"/>
    </source>
</evidence>
<accession>A0A1M4UCF6</accession>
<dbReference type="GO" id="GO:0009279">
    <property type="term" value="C:cell outer membrane"/>
    <property type="evidence" value="ECO:0007669"/>
    <property type="project" value="UniProtKB-SubCell"/>
</dbReference>
<dbReference type="STRING" id="1484053.SAMN05444274_101640"/>
<dbReference type="OrthoDB" id="727588at2"/>